<evidence type="ECO:0000313" key="4">
    <source>
        <dbReference type="Proteomes" id="UP001500928"/>
    </source>
</evidence>
<sequence>MTAWLWAPLLLPPGLIALVLLLDAVDRRLTEHLVPRAAQRVPEAATPAVEEPDSPVGEQLHPAA</sequence>
<protein>
    <submittedName>
        <fullName evidence="3">Uncharacterized protein</fullName>
    </submittedName>
</protein>
<keyword evidence="2" id="KW-0812">Transmembrane</keyword>
<dbReference type="Proteomes" id="UP001500928">
    <property type="component" value="Unassembled WGS sequence"/>
</dbReference>
<keyword evidence="4" id="KW-1185">Reference proteome</keyword>
<reference evidence="4" key="1">
    <citation type="journal article" date="2019" name="Int. J. Syst. Evol. Microbiol.">
        <title>The Global Catalogue of Microorganisms (GCM) 10K type strain sequencing project: providing services to taxonomists for standard genome sequencing and annotation.</title>
        <authorList>
            <consortium name="The Broad Institute Genomics Platform"/>
            <consortium name="The Broad Institute Genome Sequencing Center for Infectious Disease"/>
            <person name="Wu L."/>
            <person name="Ma J."/>
        </authorList>
    </citation>
    <scope>NUCLEOTIDE SEQUENCE [LARGE SCALE GENOMIC DNA]</scope>
    <source>
        <strain evidence="4">JCM 17979</strain>
    </source>
</reference>
<proteinExistence type="predicted"/>
<evidence type="ECO:0000313" key="3">
    <source>
        <dbReference type="EMBL" id="GAA4790819.1"/>
    </source>
</evidence>
<keyword evidence="2" id="KW-0472">Membrane</keyword>
<dbReference type="RefSeq" id="WP_345415318.1">
    <property type="nucleotide sequence ID" value="NZ_BAABHO010000019.1"/>
</dbReference>
<feature type="transmembrane region" description="Helical" evidence="2">
    <location>
        <begin position="6"/>
        <end position="25"/>
    </location>
</feature>
<name>A0ABP9B5S3_9PSEU</name>
<gene>
    <name evidence="3" type="ORF">GCM10023200_27390</name>
</gene>
<organism evidence="3 4">
    <name type="scientific">Actinomycetospora chlora</name>
    <dbReference type="NCBI Taxonomy" id="663608"/>
    <lineage>
        <taxon>Bacteria</taxon>
        <taxon>Bacillati</taxon>
        <taxon>Actinomycetota</taxon>
        <taxon>Actinomycetes</taxon>
        <taxon>Pseudonocardiales</taxon>
        <taxon>Pseudonocardiaceae</taxon>
        <taxon>Actinomycetospora</taxon>
    </lineage>
</organism>
<comment type="caution">
    <text evidence="3">The sequence shown here is derived from an EMBL/GenBank/DDBJ whole genome shotgun (WGS) entry which is preliminary data.</text>
</comment>
<keyword evidence="2" id="KW-1133">Transmembrane helix</keyword>
<feature type="region of interest" description="Disordered" evidence="1">
    <location>
        <begin position="40"/>
        <end position="64"/>
    </location>
</feature>
<evidence type="ECO:0000256" key="2">
    <source>
        <dbReference type="SAM" id="Phobius"/>
    </source>
</evidence>
<dbReference type="EMBL" id="BAABHO010000019">
    <property type="protein sequence ID" value="GAA4790819.1"/>
    <property type="molecule type" value="Genomic_DNA"/>
</dbReference>
<evidence type="ECO:0000256" key="1">
    <source>
        <dbReference type="SAM" id="MobiDB-lite"/>
    </source>
</evidence>
<accession>A0ABP9B5S3</accession>